<comment type="caution">
    <text evidence="1">The sequence shown here is derived from an EMBL/GenBank/DDBJ whole genome shotgun (WGS) entry which is preliminary data.</text>
</comment>
<protein>
    <submittedName>
        <fullName evidence="1">Uncharacterized protein</fullName>
    </submittedName>
</protein>
<dbReference type="AlphaFoldDB" id="K6XVL7"/>
<dbReference type="EMBL" id="BAEP01000049">
    <property type="protein sequence ID" value="GAC24664.1"/>
    <property type="molecule type" value="Genomic_DNA"/>
</dbReference>
<accession>K6XVL7</accession>
<sequence length="123" mass="14416">MIINIKRITLIFSFLVLAYLLSTYMHIRDINKFCVQNSVGVPFEELAQEVNSFILTESQFHKGYVDEDIWVESELEFTSYLTTKFFSCSIKLNYHVENSEDIVTSGHLIVEEIGFKWLKISFM</sequence>
<dbReference type="Proteomes" id="UP000006263">
    <property type="component" value="Unassembled WGS sequence"/>
</dbReference>
<gene>
    <name evidence="1" type="ORF">GMES_2369</name>
</gene>
<reference evidence="1 2" key="1">
    <citation type="journal article" date="2017" name="Antonie Van Leeuwenhoek">
        <title>Rhizobium rhizosphaerae sp. nov., a novel species isolated from rice rhizosphere.</title>
        <authorList>
            <person name="Zhao J.J."/>
            <person name="Zhang J."/>
            <person name="Zhang R.J."/>
            <person name="Zhang C.W."/>
            <person name="Yin H.Q."/>
            <person name="Zhang X.X."/>
        </authorList>
    </citation>
    <scope>NUCLEOTIDE SEQUENCE [LARGE SCALE GENOMIC DNA]</scope>
    <source>
        <strain evidence="1 2">KMM 241</strain>
    </source>
</reference>
<organism evidence="1 2">
    <name type="scientific">Paraglaciecola mesophila KMM 241</name>
    <dbReference type="NCBI Taxonomy" id="1128912"/>
    <lineage>
        <taxon>Bacteria</taxon>
        <taxon>Pseudomonadati</taxon>
        <taxon>Pseudomonadota</taxon>
        <taxon>Gammaproteobacteria</taxon>
        <taxon>Alteromonadales</taxon>
        <taxon>Alteromonadaceae</taxon>
        <taxon>Paraglaciecola</taxon>
    </lineage>
</organism>
<proteinExistence type="predicted"/>
<evidence type="ECO:0000313" key="2">
    <source>
        <dbReference type="Proteomes" id="UP000006263"/>
    </source>
</evidence>
<name>K6XVL7_9ALTE</name>
<evidence type="ECO:0000313" key="1">
    <source>
        <dbReference type="EMBL" id="GAC24664.1"/>
    </source>
</evidence>